<proteinExistence type="predicted"/>
<evidence type="ECO:0000313" key="2">
    <source>
        <dbReference type="EMBL" id="KAK7015072.1"/>
    </source>
</evidence>
<comment type="caution">
    <text evidence="2">The sequence shown here is derived from an EMBL/GenBank/DDBJ whole genome shotgun (WGS) entry which is preliminary data.</text>
</comment>
<accession>A0AAW0ARE4</accession>
<evidence type="ECO:0008006" key="4">
    <source>
        <dbReference type="Google" id="ProtNLM"/>
    </source>
</evidence>
<dbReference type="EMBL" id="JAWWNJ010000055">
    <property type="protein sequence ID" value="KAK7015072.1"/>
    <property type="molecule type" value="Genomic_DNA"/>
</dbReference>
<feature type="coiled-coil region" evidence="1">
    <location>
        <begin position="18"/>
        <end position="56"/>
    </location>
</feature>
<keyword evidence="1" id="KW-0175">Coiled coil</keyword>
<organism evidence="2 3">
    <name type="scientific">Favolaschia claudopus</name>
    <dbReference type="NCBI Taxonomy" id="2862362"/>
    <lineage>
        <taxon>Eukaryota</taxon>
        <taxon>Fungi</taxon>
        <taxon>Dikarya</taxon>
        <taxon>Basidiomycota</taxon>
        <taxon>Agaricomycotina</taxon>
        <taxon>Agaricomycetes</taxon>
        <taxon>Agaricomycetidae</taxon>
        <taxon>Agaricales</taxon>
        <taxon>Marasmiineae</taxon>
        <taxon>Mycenaceae</taxon>
        <taxon>Favolaschia</taxon>
    </lineage>
</organism>
<name>A0AAW0ARE4_9AGAR</name>
<reference evidence="2 3" key="1">
    <citation type="journal article" date="2024" name="J Genomics">
        <title>Draft genome sequencing and assembly of Favolaschia claudopus CIRM-BRFM 2984 isolated from oak limbs.</title>
        <authorList>
            <person name="Navarro D."/>
            <person name="Drula E."/>
            <person name="Chaduli D."/>
            <person name="Cazenave R."/>
            <person name="Ahrendt S."/>
            <person name="Wang J."/>
            <person name="Lipzen A."/>
            <person name="Daum C."/>
            <person name="Barry K."/>
            <person name="Grigoriev I.V."/>
            <person name="Favel A."/>
            <person name="Rosso M.N."/>
            <person name="Martin F."/>
        </authorList>
    </citation>
    <scope>NUCLEOTIDE SEQUENCE [LARGE SCALE GENOMIC DNA]</scope>
    <source>
        <strain evidence="2 3">CIRM-BRFM 2984</strain>
    </source>
</reference>
<dbReference type="Proteomes" id="UP001362999">
    <property type="component" value="Unassembled WGS sequence"/>
</dbReference>
<gene>
    <name evidence="2" type="ORF">R3P38DRAFT_3205151</name>
</gene>
<protein>
    <recommendedName>
        <fullName evidence="4">F-box domain-containing protein</fullName>
    </recommendedName>
</protein>
<evidence type="ECO:0000313" key="3">
    <source>
        <dbReference type="Proteomes" id="UP001362999"/>
    </source>
</evidence>
<keyword evidence="3" id="KW-1185">Reference proteome</keyword>
<sequence length="444" mass="50782">MDRYPPLIAPRQARARELRNLRNRRADKQGEIAELARQMEQRRAELHDIQRQLRREINVLNLPPEVLSLILLTLVPADPSKARPPHEVTMLESFIATARQFRFAAYSIPGLWRRFDVDMDLCDPELHHNATPAAAQYQLETLEARLQLSVVPGTMVFKNQSGLYCPDVFELISSQSSRFAYLELEVPLPMLIYLGGELIQLDSPIQLTHVLGTFPTLQTLQLNFKERYRTSGTPPPPPFAVNWIAPLLAEVCASNVPAFDMFQRTLPWTTIRVLKLLGTDNEVYGEDLRELLRATPLVQTCHAVLHQQVRPTYHPQHPPAHDVYLPHLTELQVEYAPRPYTAAGERGKDYLLDYIHAPNVILLGIPEIMFEHASVHVLSPLFESGQIGTPSTLHVTATWWGTEHLNDLYARWTDTFEVKVAWSFICGENAVEWFEATRDDPDWE</sequence>
<evidence type="ECO:0000256" key="1">
    <source>
        <dbReference type="SAM" id="Coils"/>
    </source>
</evidence>
<dbReference type="AlphaFoldDB" id="A0AAW0ARE4"/>